<name>A0A7G6DYJ8_THEFR</name>
<gene>
    <name evidence="1" type="ORF">BR63_00300</name>
</gene>
<dbReference type="RefSeq" id="WP_034424515.1">
    <property type="nucleotide sequence ID" value="NZ_CP045798.1"/>
</dbReference>
<keyword evidence="2" id="KW-1185">Reference proteome</keyword>
<dbReference type="InterPro" id="IPR043504">
    <property type="entry name" value="Peptidase_S1_PA_chymotrypsin"/>
</dbReference>
<proteinExistence type="predicted"/>
<evidence type="ECO:0000313" key="1">
    <source>
        <dbReference type="EMBL" id="QNB44902.1"/>
    </source>
</evidence>
<dbReference type="Proteomes" id="UP000515847">
    <property type="component" value="Chromosome"/>
</dbReference>
<dbReference type="AlphaFoldDB" id="A0A7G6DYJ8"/>
<protein>
    <submittedName>
        <fullName evidence="1">Uncharacterized protein</fullName>
    </submittedName>
</protein>
<dbReference type="KEGG" id="tfr:BR63_00300"/>
<reference evidence="1 2" key="1">
    <citation type="journal article" date="2019" name="Front. Microbiol.">
        <title>Thermoanaerosceptrum fracticalcis gen. nov. sp. nov., a Novel Fumarate-Fermenting Microorganism From a Deep Fractured Carbonate Aquifer of the US Great Basin.</title>
        <authorList>
            <person name="Hamilton-Brehm S.D."/>
            <person name="Stewart L.E."/>
            <person name="Zavarin M."/>
            <person name="Caldwell M."/>
            <person name="Lawson P.A."/>
            <person name="Onstott T.C."/>
            <person name="Grzymski J."/>
            <person name="Neveux I."/>
            <person name="Lollar B.S."/>
            <person name="Russell C.E."/>
            <person name="Moser D.P."/>
        </authorList>
    </citation>
    <scope>NUCLEOTIDE SEQUENCE [LARGE SCALE GENOMIC DNA]</scope>
    <source>
        <strain evidence="1 2">DRI-13</strain>
    </source>
</reference>
<accession>A0A7G6DYJ8</accession>
<organism evidence="1 2">
    <name type="scientific">Thermanaerosceptrum fracticalcis</name>
    <dbReference type="NCBI Taxonomy" id="1712410"/>
    <lineage>
        <taxon>Bacteria</taxon>
        <taxon>Bacillati</taxon>
        <taxon>Bacillota</taxon>
        <taxon>Clostridia</taxon>
        <taxon>Eubacteriales</taxon>
        <taxon>Peptococcaceae</taxon>
        <taxon>Thermanaerosceptrum</taxon>
    </lineage>
</organism>
<sequence length="130" mass="14210">MDIKVKRIDDFTVNAIKSIVGNDLDVIIEKGEPLENVDRYANYDPLIGGVQVFNMDKLKESTLSFGVLDNNGNKGIVIAGHGGYVGERIGQSYSSQVGTVSRNPIQPRHSDAAFVPISSRSIRGKISYQK</sequence>
<evidence type="ECO:0000313" key="2">
    <source>
        <dbReference type="Proteomes" id="UP000515847"/>
    </source>
</evidence>
<dbReference type="Gene3D" id="2.40.10.10">
    <property type="entry name" value="Trypsin-like serine proteases"/>
    <property type="match status" value="1"/>
</dbReference>
<dbReference type="EMBL" id="CP045798">
    <property type="protein sequence ID" value="QNB44902.1"/>
    <property type="molecule type" value="Genomic_DNA"/>
</dbReference>